<organism evidence="1 2">
    <name type="scientific">Schistosoma margrebowiei</name>
    <dbReference type="NCBI Taxonomy" id="48269"/>
    <lineage>
        <taxon>Eukaryota</taxon>
        <taxon>Metazoa</taxon>
        <taxon>Spiralia</taxon>
        <taxon>Lophotrochozoa</taxon>
        <taxon>Platyhelminthes</taxon>
        <taxon>Trematoda</taxon>
        <taxon>Digenea</taxon>
        <taxon>Strigeidida</taxon>
        <taxon>Schistosomatoidea</taxon>
        <taxon>Schistosomatidae</taxon>
        <taxon>Schistosoma</taxon>
    </lineage>
</organism>
<dbReference type="Proteomes" id="UP000277204">
    <property type="component" value="Unassembled WGS sequence"/>
</dbReference>
<evidence type="ECO:0000313" key="1">
    <source>
        <dbReference type="EMBL" id="VDP30644.1"/>
    </source>
</evidence>
<dbReference type="PROSITE" id="PS50297">
    <property type="entry name" value="ANK_REP_REGION"/>
    <property type="match status" value="1"/>
</dbReference>
<name>A0A183MSZ7_9TREM</name>
<dbReference type="AlphaFoldDB" id="A0A183MSZ7"/>
<dbReference type="Gene3D" id="3.40.50.150">
    <property type="entry name" value="Vaccinia Virus protein VP39"/>
    <property type="match status" value="1"/>
</dbReference>
<dbReference type="PROSITE" id="PS50088">
    <property type="entry name" value="ANK_REPEAT"/>
    <property type="match status" value="1"/>
</dbReference>
<evidence type="ECO:0000313" key="2">
    <source>
        <dbReference type="Proteomes" id="UP000277204"/>
    </source>
</evidence>
<dbReference type="InterPro" id="IPR036770">
    <property type="entry name" value="Ankyrin_rpt-contain_sf"/>
</dbReference>
<keyword evidence="2" id="KW-1185">Reference proteome</keyword>
<protein>
    <submittedName>
        <fullName evidence="1">Uncharacterized protein</fullName>
    </submittedName>
</protein>
<dbReference type="GO" id="GO:0008757">
    <property type="term" value="F:S-adenosylmethionine-dependent methyltransferase activity"/>
    <property type="evidence" value="ECO:0007669"/>
    <property type="project" value="TreeGrafter"/>
</dbReference>
<dbReference type="InterPro" id="IPR029063">
    <property type="entry name" value="SAM-dependent_MTases_sf"/>
</dbReference>
<dbReference type="SUPFAM" id="SSF48403">
    <property type="entry name" value="Ankyrin repeat"/>
    <property type="match status" value="1"/>
</dbReference>
<dbReference type="PANTHER" id="PTHR32379:SF1">
    <property type="entry name" value="GUANIDINOACETATE N-METHYLTRANSFERASE"/>
    <property type="match status" value="1"/>
</dbReference>
<dbReference type="PANTHER" id="PTHR32379">
    <property type="entry name" value="GUANIDINOACETATE N-METHYLTRANSFERASE"/>
    <property type="match status" value="1"/>
</dbReference>
<gene>
    <name evidence="1" type="ORF">SMRZ_LOCUS19172</name>
</gene>
<accession>A0A183MSZ7</accession>
<proteinExistence type="predicted"/>
<reference evidence="1 2" key="1">
    <citation type="submission" date="2018-11" db="EMBL/GenBank/DDBJ databases">
        <authorList>
            <consortium name="Pathogen Informatics"/>
        </authorList>
    </citation>
    <scope>NUCLEOTIDE SEQUENCE [LARGE SCALE GENOMIC DNA]</scope>
    <source>
        <strain evidence="1 2">Zambia</strain>
    </source>
</reference>
<dbReference type="PROSITE" id="PS51559">
    <property type="entry name" value="SAM_RMT2"/>
    <property type="match status" value="1"/>
</dbReference>
<dbReference type="GO" id="GO:0005634">
    <property type="term" value="C:nucleus"/>
    <property type="evidence" value="ECO:0007669"/>
    <property type="project" value="TreeGrafter"/>
</dbReference>
<dbReference type="GO" id="GO:0005737">
    <property type="term" value="C:cytoplasm"/>
    <property type="evidence" value="ECO:0007669"/>
    <property type="project" value="TreeGrafter"/>
</dbReference>
<dbReference type="InterPro" id="IPR051038">
    <property type="entry name" value="RMT2/GAMT_Mtase"/>
</dbReference>
<dbReference type="EMBL" id="UZAI01017880">
    <property type="protein sequence ID" value="VDP30644.1"/>
    <property type="molecule type" value="Genomic_DNA"/>
</dbReference>
<dbReference type="Pfam" id="PF12796">
    <property type="entry name" value="Ank_2"/>
    <property type="match status" value="1"/>
</dbReference>
<sequence length="391" mass="44157">MYEVQPRQVDIALVIACHDGNFEEVKRLVEDEDADICYQDFKTGMSVLMVAAGAGHTDIVNYLLSEGAPWNAVDRSYLCAGDYAARNKQQDCIDILMNHAVMSELLLCIALNKSDAGESLENVDSMDLTTTVNTRANNSSEALNASYLSSRLEYSDDRKCLIDTNTHLAVMMDWETPIMEKHAAWICHADEIDSTISSPIRVLNIGFGLGIVDTAIQKYSPDSHYIIEAHSEVLEKMKSEEWFAKPGVKIIPSKWQDAVVLLAKEIDDGTIPRFSGIFFDTYAEDDNDLREFHTWLPKLLSIPNQKGLGNPSFSGRYSYYNGLCPDNVFFHGVACETMRLHLKRLGISCIFDPVAVDVADQEMWKDVSQRYWYFDTYFLPKCTFDPGEKDQ</sequence>
<dbReference type="InterPro" id="IPR026480">
    <property type="entry name" value="RMT2_dom"/>
</dbReference>
<dbReference type="Gene3D" id="1.25.40.20">
    <property type="entry name" value="Ankyrin repeat-containing domain"/>
    <property type="match status" value="1"/>
</dbReference>
<dbReference type="InterPro" id="IPR002110">
    <property type="entry name" value="Ankyrin_rpt"/>
</dbReference>
<dbReference type="SMART" id="SM00248">
    <property type="entry name" value="ANK"/>
    <property type="match status" value="2"/>
</dbReference>
<dbReference type="STRING" id="48269.A0A183MSZ7"/>
<dbReference type="SUPFAM" id="SSF53335">
    <property type="entry name" value="S-adenosyl-L-methionine-dependent methyltransferases"/>
    <property type="match status" value="1"/>
</dbReference>